<evidence type="ECO:0000256" key="4">
    <source>
        <dbReference type="ARBA" id="ARBA00022989"/>
    </source>
</evidence>
<evidence type="ECO:0000256" key="3">
    <source>
        <dbReference type="ARBA" id="ARBA00022692"/>
    </source>
</evidence>
<accession>A0ABQ9EIN1</accession>
<evidence type="ECO:0000313" key="10">
    <source>
        <dbReference type="Proteomes" id="UP001217089"/>
    </source>
</evidence>
<keyword evidence="7" id="KW-0407">Ion channel</keyword>
<dbReference type="PANTHER" id="PTHR11537:SF254">
    <property type="entry name" value="POTASSIUM VOLTAGE-GATED CHANNEL PROTEIN SHAB"/>
    <property type="match status" value="1"/>
</dbReference>
<comment type="subcellular location">
    <subcellularLocation>
        <location evidence="1">Membrane</location>
        <topology evidence="1">Multi-pass membrane protein</topology>
    </subcellularLocation>
</comment>
<reference evidence="9 10" key="1">
    <citation type="submission" date="2022-12" db="EMBL/GenBank/DDBJ databases">
        <title>Chromosome-level genome of Tegillarca granosa.</title>
        <authorList>
            <person name="Kim J."/>
        </authorList>
    </citation>
    <scope>NUCLEOTIDE SEQUENCE [LARGE SCALE GENOMIC DNA]</scope>
    <source>
        <strain evidence="9">Teg-2019</strain>
        <tissue evidence="9">Adductor muscle</tissue>
    </source>
</reference>
<organism evidence="9 10">
    <name type="scientific">Tegillarca granosa</name>
    <name type="common">Malaysian cockle</name>
    <name type="synonym">Anadara granosa</name>
    <dbReference type="NCBI Taxonomy" id="220873"/>
    <lineage>
        <taxon>Eukaryota</taxon>
        <taxon>Metazoa</taxon>
        <taxon>Spiralia</taxon>
        <taxon>Lophotrochozoa</taxon>
        <taxon>Mollusca</taxon>
        <taxon>Bivalvia</taxon>
        <taxon>Autobranchia</taxon>
        <taxon>Pteriomorphia</taxon>
        <taxon>Arcoida</taxon>
        <taxon>Arcoidea</taxon>
        <taxon>Arcidae</taxon>
        <taxon>Tegillarca</taxon>
    </lineage>
</organism>
<evidence type="ECO:0000256" key="5">
    <source>
        <dbReference type="ARBA" id="ARBA00023065"/>
    </source>
</evidence>
<dbReference type="Proteomes" id="UP001217089">
    <property type="component" value="Unassembled WGS sequence"/>
</dbReference>
<dbReference type="Gene3D" id="3.30.710.10">
    <property type="entry name" value="Potassium Channel Kv1.1, Chain A"/>
    <property type="match status" value="1"/>
</dbReference>
<dbReference type="PRINTS" id="PR01498">
    <property type="entry name" value="SHAWCHANNEL"/>
</dbReference>
<feature type="domain" description="Potassium channel tetramerisation-type BTB" evidence="8">
    <location>
        <begin position="3"/>
        <end position="89"/>
    </location>
</feature>
<protein>
    <recommendedName>
        <fullName evidence="8">Potassium channel tetramerisation-type BTB domain-containing protein</fullName>
    </recommendedName>
</protein>
<comment type="caution">
    <text evidence="9">The sequence shown here is derived from an EMBL/GenBank/DDBJ whole genome shotgun (WGS) entry which is preliminary data.</text>
</comment>
<keyword evidence="4" id="KW-1133">Transmembrane helix</keyword>
<keyword evidence="5" id="KW-0406">Ion transport</keyword>
<evidence type="ECO:0000313" key="9">
    <source>
        <dbReference type="EMBL" id="KAJ8305138.1"/>
    </source>
</evidence>
<dbReference type="InterPro" id="IPR003131">
    <property type="entry name" value="T1-type_BTB"/>
</dbReference>
<evidence type="ECO:0000259" key="8">
    <source>
        <dbReference type="Pfam" id="PF02214"/>
    </source>
</evidence>
<evidence type="ECO:0000256" key="7">
    <source>
        <dbReference type="ARBA" id="ARBA00023303"/>
    </source>
</evidence>
<evidence type="ECO:0000256" key="1">
    <source>
        <dbReference type="ARBA" id="ARBA00004141"/>
    </source>
</evidence>
<sequence length="150" mass="17378">MNVDIIVGGTKFTLNRDIIVNGPDSKLKRLILCEKDVSVFSFDRPKSHFKAILAYYQTGRLHLPTNACPVAFQDELKFWEISHTVLEKCCRIRFLNFLLDQKHFEGFSKFFISPEEKLDILRRSSCHGKVLSKIWNIVENQDSNVLAKAF</sequence>
<dbReference type="SUPFAM" id="SSF54695">
    <property type="entry name" value="POZ domain"/>
    <property type="match status" value="1"/>
</dbReference>
<gene>
    <name evidence="9" type="ORF">KUTeg_017309</name>
</gene>
<keyword evidence="10" id="KW-1185">Reference proteome</keyword>
<evidence type="ECO:0000256" key="2">
    <source>
        <dbReference type="ARBA" id="ARBA00022448"/>
    </source>
</evidence>
<dbReference type="PANTHER" id="PTHR11537">
    <property type="entry name" value="VOLTAGE-GATED POTASSIUM CHANNEL"/>
    <property type="match status" value="1"/>
</dbReference>
<dbReference type="EMBL" id="JARBDR010000853">
    <property type="protein sequence ID" value="KAJ8305138.1"/>
    <property type="molecule type" value="Genomic_DNA"/>
</dbReference>
<dbReference type="CDD" id="cd18317">
    <property type="entry name" value="BTB_POZ_Kv"/>
    <property type="match status" value="1"/>
</dbReference>
<keyword evidence="6" id="KW-0472">Membrane</keyword>
<dbReference type="Pfam" id="PF02214">
    <property type="entry name" value="BTB_2"/>
    <property type="match status" value="1"/>
</dbReference>
<keyword evidence="2" id="KW-0813">Transport</keyword>
<evidence type="ECO:0000256" key="6">
    <source>
        <dbReference type="ARBA" id="ARBA00023136"/>
    </source>
</evidence>
<dbReference type="InterPro" id="IPR011333">
    <property type="entry name" value="SKP1/BTB/POZ_sf"/>
</dbReference>
<name>A0ABQ9EIN1_TEGGR</name>
<dbReference type="InterPro" id="IPR003974">
    <property type="entry name" value="K_chnl_volt-dep_Kv3"/>
</dbReference>
<proteinExistence type="predicted"/>
<keyword evidence="3" id="KW-0812">Transmembrane</keyword>
<dbReference type="InterPro" id="IPR028325">
    <property type="entry name" value="VG_K_chnl"/>
</dbReference>